<evidence type="ECO:0000313" key="1">
    <source>
        <dbReference type="EMBL" id="CPT56536.1"/>
    </source>
</evidence>
<dbReference type="EMBL" id="CSUW01000011">
    <property type="protein sequence ID" value="CPT56536.1"/>
    <property type="molecule type" value="Genomic_DNA"/>
</dbReference>
<reference evidence="1 2" key="1">
    <citation type="submission" date="2015-03" db="EMBL/GenBank/DDBJ databases">
        <authorList>
            <consortium name="Pathogen Informatics"/>
            <person name="Murphy D."/>
        </authorList>
    </citation>
    <scope>NUCLEOTIDE SEQUENCE [LARGE SCALE GENOMIC DNA]</scope>
    <source>
        <strain evidence="1 2">PAP036</strain>
    </source>
</reference>
<evidence type="ECO:0000313" key="2">
    <source>
        <dbReference type="Proteomes" id="UP000038487"/>
    </source>
</evidence>
<dbReference type="AlphaFoldDB" id="A0AB33T9W9"/>
<organism evidence="1 2">
    <name type="scientific">Mycobacteroides abscessus</name>
    <dbReference type="NCBI Taxonomy" id="36809"/>
    <lineage>
        <taxon>Bacteria</taxon>
        <taxon>Bacillati</taxon>
        <taxon>Actinomycetota</taxon>
        <taxon>Actinomycetes</taxon>
        <taxon>Mycobacteriales</taxon>
        <taxon>Mycobacteriaceae</taxon>
        <taxon>Mycobacteroides</taxon>
    </lineage>
</organism>
<sequence>MLGVTSRVKRRRVIHRTHGAPEIFGHHFDAQRGIGEHRGVGGAHTAGAAWFVVAPSWVHHAGSVHGGHGAI</sequence>
<proteinExistence type="predicted"/>
<dbReference type="Proteomes" id="UP000038487">
    <property type="component" value="Unassembled WGS sequence"/>
</dbReference>
<comment type="caution">
    <text evidence="1">The sequence shown here is derived from an EMBL/GenBank/DDBJ whole genome shotgun (WGS) entry which is preliminary data.</text>
</comment>
<accession>A0AB33T9W9</accession>
<gene>
    <name evidence="1" type="ORF">ERS075527_04202</name>
</gene>
<name>A0AB33T9W9_9MYCO</name>
<protein>
    <submittedName>
        <fullName evidence="1">Uncharacterized protein</fullName>
    </submittedName>
</protein>